<dbReference type="EMBL" id="MSCL01000001">
    <property type="protein sequence ID" value="PQJ74592.1"/>
    <property type="molecule type" value="Genomic_DNA"/>
</dbReference>
<organism evidence="1 2">
    <name type="scientific">Polaribacter gangjinensis</name>
    <dbReference type="NCBI Taxonomy" id="574710"/>
    <lineage>
        <taxon>Bacteria</taxon>
        <taxon>Pseudomonadati</taxon>
        <taxon>Bacteroidota</taxon>
        <taxon>Flavobacteriia</taxon>
        <taxon>Flavobacteriales</taxon>
        <taxon>Flavobacteriaceae</taxon>
    </lineage>
</organism>
<dbReference type="Proteomes" id="UP000237608">
    <property type="component" value="Unassembled WGS sequence"/>
</dbReference>
<reference evidence="1 2" key="1">
    <citation type="submission" date="2016-12" db="EMBL/GenBank/DDBJ databases">
        <title>Trade-off between light-utilization and light-protection in marine flavobacteria.</title>
        <authorList>
            <person name="Kumagai Y."/>
            <person name="Yoshizawa S."/>
            <person name="Kogure K."/>
            <person name="Iwasaki W."/>
        </authorList>
    </citation>
    <scope>NUCLEOTIDE SEQUENCE [LARGE SCALE GENOMIC DNA]</scope>
    <source>
        <strain evidence="1 2">KCTC 22729</strain>
    </source>
</reference>
<gene>
    <name evidence="1" type="ORF">BTO13_04660</name>
</gene>
<sequence length="172" mass="18149">MKNVLKITVFAIMTVFMVNCSSNDDESLGGNIPSNGWRIGSTNYTTYLSMRNIAGANTLGAFDKIPGDGTNTVAVIFNNTAGISAGTYKIVTTGNQSDLLADEIMIGTNINYNNSTGHYEKEFVPVIGQNVSATVTITGGKVKVVIPEINIVSLPISASSTTNTFAGTIIEQ</sequence>
<dbReference type="OrthoDB" id="9845007at2"/>
<dbReference type="RefSeq" id="WP_146104894.1">
    <property type="nucleotide sequence ID" value="NZ_CP150662.1"/>
</dbReference>
<keyword evidence="2" id="KW-1185">Reference proteome</keyword>
<comment type="caution">
    <text evidence="1">The sequence shown here is derived from an EMBL/GenBank/DDBJ whole genome shotgun (WGS) entry which is preliminary data.</text>
</comment>
<accession>A0A2S7WBI5</accession>
<protein>
    <submittedName>
        <fullName evidence="1">Uncharacterized protein</fullName>
    </submittedName>
</protein>
<evidence type="ECO:0000313" key="1">
    <source>
        <dbReference type="EMBL" id="PQJ74592.1"/>
    </source>
</evidence>
<dbReference type="AlphaFoldDB" id="A0A2S7WBI5"/>
<evidence type="ECO:0000313" key="2">
    <source>
        <dbReference type="Proteomes" id="UP000237608"/>
    </source>
</evidence>
<proteinExistence type="predicted"/>
<name>A0A2S7WBI5_9FLAO</name>